<evidence type="ECO:0000313" key="8">
    <source>
        <dbReference type="EMBL" id="KAK0615167.1"/>
    </source>
</evidence>
<dbReference type="Proteomes" id="UP001174934">
    <property type="component" value="Unassembled WGS sequence"/>
</dbReference>
<reference evidence="8" key="1">
    <citation type="submission" date="2023-06" db="EMBL/GenBank/DDBJ databases">
        <title>Genome-scale phylogeny and comparative genomics of the fungal order Sordariales.</title>
        <authorList>
            <consortium name="Lawrence Berkeley National Laboratory"/>
            <person name="Hensen N."/>
            <person name="Bonometti L."/>
            <person name="Westerberg I."/>
            <person name="Brannstrom I.O."/>
            <person name="Guillou S."/>
            <person name="Cros-Aarteil S."/>
            <person name="Calhoun S."/>
            <person name="Haridas S."/>
            <person name="Kuo A."/>
            <person name="Mondo S."/>
            <person name="Pangilinan J."/>
            <person name="Riley R."/>
            <person name="LaButti K."/>
            <person name="Andreopoulos B."/>
            <person name="Lipzen A."/>
            <person name="Chen C."/>
            <person name="Yanf M."/>
            <person name="Daum C."/>
            <person name="Ng V."/>
            <person name="Clum A."/>
            <person name="Steindorff A."/>
            <person name="Ohm R."/>
            <person name="Martin F."/>
            <person name="Silar P."/>
            <person name="Natvig D."/>
            <person name="Lalanne C."/>
            <person name="Gautier V."/>
            <person name="Ament-velasquez S.L."/>
            <person name="Kruys A."/>
            <person name="Hutchinson M.I."/>
            <person name="Powell A.J."/>
            <person name="Barry K."/>
            <person name="Miller A.N."/>
            <person name="Grigoriev I.V."/>
            <person name="Debuchy R."/>
            <person name="Gladieux P."/>
            <person name="Thoren M.H."/>
            <person name="Johannesson H."/>
        </authorList>
    </citation>
    <scope>NUCLEOTIDE SEQUENCE</scope>
    <source>
        <strain evidence="8">SMH3391-2</strain>
    </source>
</reference>
<keyword evidence="3" id="KW-0349">Heme</keyword>
<dbReference type="GO" id="GO:0016705">
    <property type="term" value="F:oxidoreductase activity, acting on paired donors, with incorporation or reduction of molecular oxygen"/>
    <property type="evidence" value="ECO:0007669"/>
    <property type="project" value="InterPro"/>
</dbReference>
<comment type="similarity">
    <text evidence="2">Belongs to the cytochrome P450 family.</text>
</comment>
<dbReference type="PANTHER" id="PTHR24305:SF77">
    <property type="entry name" value="CYTOCHROME P450 MONOOXYGENASE"/>
    <property type="match status" value="1"/>
</dbReference>
<sequence length="412" mass="46005">MAGPSRSRRLLAWKDIRERNSPREPACPFLMANEEQYYGKASFSYTTSLQSVIAIHNETVWWTGRQGDGYRDINNKYGSPLTRIGPNDLITDDPDLIRRMNAARSPYLRSNWYAGIQMDPKGCLLIDVLDTSVHDFLKSRLTFGYSGKENLELTTKPLDLAKAIQYFTLDSLTRVAFGRAFGFLATESDVYGYIDTVRKLFPVLTLMTEMPLLRAIAYHPWIMDLTGPKATDQVGLGKLLGLAKAMVAERFGPDARNKQDMLGAFVRHGISQRQCEIEIPPQIAAGSDTTATAIRGTMLYIITTRRVYDRLQKEIDAAIAAGKISDPVTADQGKGLEYLQAVIYEGLRMQIPFSGLLMKEAPPGGDTYNGQYIPGGTRIGHNTIAIMRNKRIFGDDAEVFRPERWLMVADGG</sequence>
<dbReference type="GO" id="GO:0005506">
    <property type="term" value="F:iron ion binding"/>
    <property type="evidence" value="ECO:0007669"/>
    <property type="project" value="InterPro"/>
</dbReference>
<comment type="cofactor">
    <cofactor evidence="1">
        <name>heme</name>
        <dbReference type="ChEBI" id="CHEBI:30413"/>
    </cofactor>
</comment>
<evidence type="ECO:0000313" key="9">
    <source>
        <dbReference type="Proteomes" id="UP001174934"/>
    </source>
</evidence>
<keyword evidence="9" id="KW-1185">Reference proteome</keyword>
<comment type="caution">
    <text evidence="8">The sequence shown here is derived from an EMBL/GenBank/DDBJ whole genome shotgun (WGS) entry which is preliminary data.</text>
</comment>
<evidence type="ECO:0000256" key="3">
    <source>
        <dbReference type="ARBA" id="ARBA00022617"/>
    </source>
</evidence>
<evidence type="ECO:0000256" key="7">
    <source>
        <dbReference type="ARBA" id="ARBA00023033"/>
    </source>
</evidence>
<evidence type="ECO:0000256" key="4">
    <source>
        <dbReference type="ARBA" id="ARBA00022723"/>
    </source>
</evidence>
<gene>
    <name evidence="8" type="ORF">B0T17DRAFT_510959</name>
</gene>
<dbReference type="Pfam" id="PF00067">
    <property type="entry name" value="p450"/>
    <property type="match status" value="1"/>
</dbReference>
<proteinExistence type="inferred from homology"/>
<evidence type="ECO:0000256" key="2">
    <source>
        <dbReference type="ARBA" id="ARBA00010617"/>
    </source>
</evidence>
<dbReference type="InterPro" id="IPR050121">
    <property type="entry name" value="Cytochrome_P450_monoxygenase"/>
</dbReference>
<keyword evidence="5" id="KW-0560">Oxidoreductase</keyword>
<dbReference type="InterPro" id="IPR001128">
    <property type="entry name" value="Cyt_P450"/>
</dbReference>
<dbReference type="PANTHER" id="PTHR24305">
    <property type="entry name" value="CYTOCHROME P450"/>
    <property type="match status" value="1"/>
</dbReference>
<dbReference type="Gene3D" id="1.10.630.10">
    <property type="entry name" value="Cytochrome P450"/>
    <property type="match status" value="1"/>
</dbReference>
<dbReference type="InterPro" id="IPR036396">
    <property type="entry name" value="Cyt_P450_sf"/>
</dbReference>
<dbReference type="GO" id="GO:0020037">
    <property type="term" value="F:heme binding"/>
    <property type="evidence" value="ECO:0007669"/>
    <property type="project" value="InterPro"/>
</dbReference>
<dbReference type="GO" id="GO:0004497">
    <property type="term" value="F:monooxygenase activity"/>
    <property type="evidence" value="ECO:0007669"/>
    <property type="project" value="UniProtKB-KW"/>
</dbReference>
<dbReference type="SUPFAM" id="SSF48264">
    <property type="entry name" value="Cytochrome P450"/>
    <property type="match status" value="1"/>
</dbReference>
<name>A0AA39WGX0_9PEZI</name>
<dbReference type="EMBL" id="JAULSR010000007">
    <property type="protein sequence ID" value="KAK0615167.1"/>
    <property type="molecule type" value="Genomic_DNA"/>
</dbReference>
<dbReference type="AlphaFoldDB" id="A0AA39WGX0"/>
<evidence type="ECO:0000256" key="6">
    <source>
        <dbReference type="ARBA" id="ARBA00023004"/>
    </source>
</evidence>
<keyword evidence="6" id="KW-0408">Iron</keyword>
<keyword evidence="7" id="KW-0503">Monooxygenase</keyword>
<protein>
    <submittedName>
        <fullName evidence="8">Cytochrome P450</fullName>
    </submittedName>
</protein>
<keyword evidence="4" id="KW-0479">Metal-binding</keyword>
<accession>A0AA39WGX0</accession>
<evidence type="ECO:0000256" key="5">
    <source>
        <dbReference type="ARBA" id="ARBA00023002"/>
    </source>
</evidence>
<organism evidence="8 9">
    <name type="scientific">Bombardia bombarda</name>
    <dbReference type="NCBI Taxonomy" id="252184"/>
    <lineage>
        <taxon>Eukaryota</taxon>
        <taxon>Fungi</taxon>
        <taxon>Dikarya</taxon>
        <taxon>Ascomycota</taxon>
        <taxon>Pezizomycotina</taxon>
        <taxon>Sordariomycetes</taxon>
        <taxon>Sordariomycetidae</taxon>
        <taxon>Sordariales</taxon>
        <taxon>Lasiosphaeriaceae</taxon>
        <taxon>Bombardia</taxon>
    </lineage>
</organism>
<evidence type="ECO:0000256" key="1">
    <source>
        <dbReference type="ARBA" id="ARBA00001971"/>
    </source>
</evidence>